<protein>
    <recommendedName>
        <fullName evidence="3">Conserved oligomeric Golgi complex subunit 3</fullName>
    </recommendedName>
    <alternativeName>
        <fullName evidence="8">Component of oligomeric Golgi complex 3</fullName>
    </alternativeName>
</protein>
<evidence type="ECO:0000256" key="5">
    <source>
        <dbReference type="ARBA" id="ARBA00022927"/>
    </source>
</evidence>
<dbReference type="GO" id="GO:0006891">
    <property type="term" value="P:intra-Golgi vesicle-mediated transport"/>
    <property type="evidence" value="ECO:0007669"/>
    <property type="project" value="TreeGrafter"/>
</dbReference>
<dbReference type="AlphaFoldDB" id="A0AAV4E0J9"/>
<keyword evidence="4" id="KW-0813">Transport</keyword>
<dbReference type="GO" id="GO:0017119">
    <property type="term" value="C:Golgi transport complex"/>
    <property type="evidence" value="ECO:0007669"/>
    <property type="project" value="TreeGrafter"/>
</dbReference>
<comment type="similarity">
    <text evidence="2">Belongs to the COG3 family.</text>
</comment>
<evidence type="ECO:0000259" key="11">
    <source>
        <dbReference type="Pfam" id="PF20671"/>
    </source>
</evidence>
<evidence type="ECO:0000256" key="6">
    <source>
        <dbReference type="ARBA" id="ARBA00023034"/>
    </source>
</evidence>
<sequence length="955" mass="109046">MADTSQTDQRMILDKVSNWDAKTNPKAPLSSEQRDTIHDLSIVATQRRFPSELPEDDCPSISPLQGVQQEKSDEDHTSLDSFMTKTKLPEGNKIENAQQFFSWFAELEESLDQEDHGLYRQYTEGLDQYRQQCNSVLTEVSSTLEYLRQLQEQYVHVSTKTNALHDECEHLLAEQTRLMDLAESISNKLSYFNELDSISTKLNRQTLSVNSETFIPLLSHMDECILYLKSNPRYKECDVYLARFRQCLSRALNLIKGHINNILVTATQNVQPKKEDIPNMADNAFTLFYGKFRTNAPKVKALTEQLEIRSEKDNEYQQALTDCHNFYFNQREVLLGPSISTTISDLASKHVRDHCALMRSGCAFMVHVCEDEYQLFFNFFAKPTPLLDEMLERICTTLYDVFRPLIIHINHLETLSELCSILKGEMMEEHVKQNPTELAAFESVCHQMLMDVQERLVYRTYIYIKSDILEYQAAAGDLAYPEKLEMMESIAESIKKSKPATKTHSRAPSNASSTSHEVAMLTGAGDTSANATNGDTIKENGQQMTDVPLHKSLDEPVSNMPMSPADLHGMWYPTVRRALVTLSKLYRCIDKTTFQGLSQEALQACIVSLKNAKDGIVKRKQSTLDGELFLIKHLLILREQIAPFQADFSIRETHLDFSRFKDLAGLKDGNLGLHSIVDAAYSIFNKKSQLFSLSSNNALLQLILEGTPQVMELFVDSKRDVDQQLKITCEDFIHHVTDLFTAPLQSFMSRATIVINMQKDRDVSATTKKNITLRSQPFALPEKLHDVVAETYRSMKTKLPQVQRSMSLYLANRDTESILFRPIKSNVLAQFSKLLEMLQAEYSEEDRLIVACPSQEQVQRSMSLYLANRDTESILFRPIKSNVLAQFSKLLEMLQAEYSEEDRLIVACPSQEQVVYRGGRDQLVAGNNTEKARKVKEAIWEKGSGCHWFNTDMEY</sequence>
<keyword evidence="13" id="KW-1185">Reference proteome</keyword>
<dbReference type="PANTHER" id="PTHR13302">
    <property type="entry name" value="CONSERVED OLIGOMERIC GOLGI COMPLEX COMPONENT 3"/>
    <property type="match status" value="1"/>
</dbReference>
<evidence type="ECO:0000256" key="9">
    <source>
        <dbReference type="SAM" id="MobiDB-lite"/>
    </source>
</evidence>
<keyword evidence="6" id="KW-0333">Golgi apparatus</keyword>
<evidence type="ECO:0000256" key="2">
    <source>
        <dbReference type="ARBA" id="ARBA00009936"/>
    </source>
</evidence>
<reference evidence="12 13" key="1">
    <citation type="journal article" date="2021" name="Elife">
        <title>Chloroplast acquisition without the gene transfer in kleptoplastic sea slugs, Plakobranchus ocellatus.</title>
        <authorList>
            <person name="Maeda T."/>
            <person name="Takahashi S."/>
            <person name="Yoshida T."/>
            <person name="Shimamura S."/>
            <person name="Takaki Y."/>
            <person name="Nagai Y."/>
            <person name="Toyoda A."/>
            <person name="Suzuki Y."/>
            <person name="Arimoto A."/>
            <person name="Ishii H."/>
            <person name="Satoh N."/>
            <person name="Nishiyama T."/>
            <person name="Hasebe M."/>
            <person name="Maruyama T."/>
            <person name="Minagawa J."/>
            <person name="Obokata J."/>
            <person name="Shigenobu S."/>
        </authorList>
    </citation>
    <scope>NUCLEOTIDE SEQUENCE [LARGE SCALE GENOMIC DNA]</scope>
</reference>
<evidence type="ECO:0000256" key="7">
    <source>
        <dbReference type="ARBA" id="ARBA00023136"/>
    </source>
</evidence>
<evidence type="ECO:0000256" key="3">
    <source>
        <dbReference type="ARBA" id="ARBA00020976"/>
    </source>
</evidence>
<gene>
    <name evidence="12" type="ORF">PoB_007642000</name>
</gene>
<evidence type="ECO:0000313" key="13">
    <source>
        <dbReference type="Proteomes" id="UP000735302"/>
    </source>
</evidence>
<evidence type="ECO:0000256" key="4">
    <source>
        <dbReference type="ARBA" id="ARBA00022448"/>
    </source>
</evidence>
<dbReference type="InterPro" id="IPR007265">
    <property type="entry name" value="COG_su3"/>
</dbReference>
<feature type="region of interest" description="Disordered" evidence="9">
    <location>
        <begin position="494"/>
        <end position="517"/>
    </location>
</feature>
<feature type="compositionally biased region" description="Polar residues" evidence="9">
    <location>
        <begin position="506"/>
        <end position="516"/>
    </location>
</feature>
<evidence type="ECO:0000259" key="10">
    <source>
        <dbReference type="Pfam" id="PF04136"/>
    </source>
</evidence>
<keyword evidence="5" id="KW-0653">Protein transport</keyword>
<evidence type="ECO:0000256" key="1">
    <source>
        <dbReference type="ARBA" id="ARBA00004395"/>
    </source>
</evidence>
<dbReference type="GO" id="GO:0000139">
    <property type="term" value="C:Golgi membrane"/>
    <property type="evidence" value="ECO:0007669"/>
    <property type="project" value="UniProtKB-SubCell"/>
</dbReference>
<dbReference type="EMBL" id="BLXT01008548">
    <property type="protein sequence ID" value="GFO49915.1"/>
    <property type="molecule type" value="Genomic_DNA"/>
</dbReference>
<name>A0AAV4E0J9_9GAST</name>
<proteinExistence type="inferred from homology"/>
<feature type="domain" description="Conserved oligomeric Golgi complex subunit 3 N-terminal" evidence="10">
    <location>
        <begin position="121"/>
        <end position="263"/>
    </location>
</feature>
<dbReference type="InterPro" id="IPR048320">
    <property type="entry name" value="COG3_N"/>
</dbReference>
<dbReference type="GO" id="GO:0005801">
    <property type="term" value="C:cis-Golgi network"/>
    <property type="evidence" value="ECO:0007669"/>
    <property type="project" value="InterPro"/>
</dbReference>
<evidence type="ECO:0000313" key="12">
    <source>
        <dbReference type="EMBL" id="GFO49915.1"/>
    </source>
</evidence>
<organism evidence="12 13">
    <name type="scientific">Plakobranchus ocellatus</name>
    <dbReference type="NCBI Taxonomy" id="259542"/>
    <lineage>
        <taxon>Eukaryota</taxon>
        <taxon>Metazoa</taxon>
        <taxon>Spiralia</taxon>
        <taxon>Lophotrochozoa</taxon>
        <taxon>Mollusca</taxon>
        <taxon>Gastropoda</taxon>
        <taxon>Heterobranchia</taxon>
        <taxon>Euthyneura</taxon>
        <taxon>Panpulmonata</taxon>
        <taxon>Sacoglossa</taxon>
        <taxon>Placobranchoidea</taxon>
        <taxon>Plakobranchidae</taxon>
        <taxon>Plakobranchus</taxon>
    </lineage>
</organism>
<comment type="caution">
    <text evidence="12">The sequence shown here is derived from an EMBL/GenBank/DDBJ whole genome shotgun (WGS) entry which is preliminary data.</text>
</comment>
<feature type="domain" description="Conserved oligomeric Golgi complex subunit 3 C-terminal" evidence="11">
    <location>
        <begin position="286"/>
        <end position="659"/>
    </location>
</feature>
<dbReference type="GO" id="GO:0006886">
    <property type="term" value="P:intracellular protein transport"/>
    <property type="evidence" value="ECO:0007669"/>
    <property type="project" value="InterPro"/>
</dbReference>
<accession>A0AAV4E0J9</accession>
<keyword evidence="7" id="KW-0472">Membrane</keyword>
<dbReference type="Proteomes" id="UP000735302">
    <property type="component" value="Unassembled WGS sequence"/>
</dbReference>
<dbReference type="InterPro" id="IPR048685">
    <property type="entry name" value="COG3_C"/>
</dbReference>
<comment type="subcellular location">
    <subcellularLocation>
        <location evidence="1">Golgi apparatus membrane</location>
        <topology evidence="1">Peripheral membrane protein</topology>
    </subcellularLocation>
</comment>
<dbReference type="Pfam" id="PF04136">
    <property type="entry name" value="COG3_N"/>
    <property type="match status" value="1"/>
</dbReference>
<dbReference type="Pfam" id="PF20671">
    <property type="entry name" value="COG3_C"/>
    <property type="match status" value="1"/>
</dbReference>
<feature type="region of interest" description="Disordered" evidence="9">
    <location>
        <begin position="1"/>
        <end position="79"/>
    </location>
</feature>
<dbReference type="PANTHER" id="PTHR13302:SF8">
    <property type="entry name" value="CONSERVED OLIGOMERIC GOLGI COMPLEX SUBUNIT 3"/>
    <property type="match status" value="1"/>
</dbReference>
<evidence type="ECO:0000256" key="8">
    <source>
        <dbReference type="ARBA" id="ARBA00031339"/>
    </source>
</evidence>
<dbReference type="GO" id="GO:0007030">
    <property type="term" value="P:Golgi organization"/>
    <property type="evidence" value="ECO:0007669"/>
    <property type="project" value="TreeGrafter"/>
</dbReference>
<feature type="compositionally biased region" description="Basic residues" evidence="9">
    <location>
        <begin position="496"/>
        <end position="505"/>
    </location>
</feature>